<protein>
    <submittedName>
        <fullName evidence="1">Uncharacterized protein</fullName>
    </submittedName>
</protein>
<dbReference type="AlphaFoldDB" id="A0A061RJR2"/>
<reference evidence="1" key="1">
    <citation type="submission" date="2014-05" db="EMBL/GenBank/DDBJ databases">
        <title>The transcriptome of the halophilic microalga Tetraselmis sp. GSL018 isolated from the Great Salt Lake, Utah.</title>
        <authorList>
            <person name="Jinkerson R.E."/>
            <person name="D'Adamo S."/>
            <person name="Posewitz M.C."/>
        </authorList>
    </citation>
    <scope>NUCLEOTIDE SEQUENCE</scope>
    <source>
        <strain evidence="1">GSL018</strain>
    </source>
</reference>
<feature type="non-terminal residue" evidence="1">
    <location>
        <position position="1"/>
    </location>
</feature>
<dbReference type="EMBL" id="GBEZ01012763">
    <property type="protein sequence ID" value="JAC73157.1"/>
    <property type="molecule type" value="Transcribed_RNA"/>
</dbReference>
<gene>
    <name evidence="1" type="ORF">TSPGSL018_29580</name>
</gene>
<accession>A0A061RJR2</accession>
<evidence type="ECO:0000313" key="1">
    <source>
        <dbReference type="EMBL" id="JAC73157.1"/>
    </source>
</evidence>
<sequence>LLDTEAKRTVLNKGPVEGTPEMLGLVSPPPQKTPCDQATVCGQDLGQDLGELCCTGCNTFQASDRPAKLLL</sequence>
<feature type="non-terminal residue" evidence="1">
    <location>
        <position position="71"/>
    </location>
</feature>
<name>A0A061RJR2_9CHLO</name>
<organism evidence="1">
    <name type="scientific">Tetraselmis sp. GSL018</name>
    <dbReference type="NCBI Taxonomy" id="582737"/>
    <lineage>
        <taxon>Eukaryota</taxon>
        <taxon>Viridiplantae</taxon>
        <taxon>Chlorophyta</taxon>
        <taxon>core chlorophytes</taxon>
        <taxon>Chlorodendrophyceae</taxon>
        <taxon>Chlorodendrales</taxon>
        <taxon>Chlorodendraceae</taxon>
        <taxon>Tetraselmis</taxon>
    </lineage>
</organism>
<proteinExistence type="predicted"/>